<feature type="compositionally biased region" description="Acidic residues" evidence="1">
    <location>
        <begin position="170"/>
        <end position="189"/>
    </location>
</feature>
<proteinExistence type="predicted"/>
<feature type="domain" description="DUF7322" evidence="3">
    <location>
        <begin position="99"/>
        <end position="158"/>
    </location>
</feature>
<evidence type="ECO:0000313" key="5">
    <source>
        <dbReference type="Proteomes" id="UP000283805"/>
    </source>
</evidence>
<evidence type="ECO:0000313" key="4">
    <source>
        <dbReference type="EMBL" id="RKD97511.1"/>
    </source>
</evidence>
<keyword evidence="2" id="KW-1133">Transmembrane helix</keyword>
<dbReference type="RefSeq" id="WP_120243042.1">
    <property type="nucleotide sequence ID" value="NZ_RAPO01000001.1"/>
</dbReference>
<feature type="transmembrane region" description="Helical" evidence="2">
    <location>
        <begin position="138"/>
        <end position="154"/>
    </location>
</feature>
<organism evidence="4 5">
    <name type="scientific">Halopiger aswanensis</name>
    <dbReference type="NCBI Taxonomy" id="148449"/>
    <lineage>
        <taxon>Archaea</taxon>
        <taxon>Methanobacteriati</taxon>
        <taxon>Methanobacteriota</taxon>
        <taxon>Stenosarchaea group</taxon>
        <taxon>Halobacteria</taxon>
        <taxon>Halobacteriales</taxon>
        <taxon>Natrialbaceae</taxon>
        <taxon>Halopiger</taxon>
    </lineage>
</organism>
<protein>
    <recommendedName>
        <fullName evidence="3">DUF7322 domain-containing protein</fullName>
    </recommendedName>
</protein>
<comment type="caution">
    <text evidence="4">The sequence shown here is derived from an EMBL/GenBank/DDBJ whole genome shotgun (WGS) entry which is preliminary data.</text>
</comment>
<reference evidence="4 5" key="1">
    <citation type="submission" date="2018-09" db="EMBL/GenBank/DDBJ databases">
        <title>Genomic Encyclopedia of Archaeal and Bacterial Type Strains, Phase II (KMG-II): from individual species to whole genera.</title>
        <authorList>
            <person name="Goeker M."/>
        </authorList>
    </citation>
    <scope>NUCLEOTIDE SEQUENCE [LARGE SCALE GENOMIC DNA]</scope>
    <source>
        <strain evidence="4 5">DSM 13151</strain>
    </source>
</reference>
<keyword evidence="2" id="KW-0812">Transmembrane</keyword>
<dbReference type="OrthoDB" id="188302at2157"/>
<feature type="compositionally biased region" description="Low complexity" evidence="1">
    <location>
        <begin position="76"/>
        <end position="98"/>
    </location>
</feature>
<keyword evidence="5" id="KW-1185">Reference proteome</keyword>
<feature type="transmembrane region" description="Helical" evidence="2">
    <location>
        <begin position="109"/>
        <end position="132"/>
    </location>
</feature>
<dbReference type="Pfam" id="PF24008">
    <property type="entry name" value="DUF7322"/>
    <property type="match status" value="1"/>
</dbReference>
<name>A0A3R7DBS1_9EURY</name>
<gene>
    <name evidence="4" type="ORF">ATJ93_0499</name>
</gene>
<feature type="region of interest" description="Disordered" evidence="1">
    <location>
        <begin position="165"/>
        <end position="225"/>
    </location>
</feature>
<dbReference type="InterPro" id="IPR055746">
    <property type="entry name" value="DUF7322"/>
</dbReference>
<feature type="compositionally biased region" description="Low complexity" evidence="1">
    <location>
        <begin position="190"/>
        <end position="213"/>
    </location>
</feature>
<dbReference type="EMBL" id="RAPO01000001">
    <property type="protein sequence ID" value="RKD97511.1"/>
    <property type="molecule type" value="Genomic_DNA"/>
</dbReference>
<evidence type="ECO:0000256" key="2">
    <source>
        <dbReference type="SAM" id="Phobius"/>
    </source>
</evidence>
<evidence type="ECO:0000256" key="1">
    <source>
        <dbReference type="SAM" id="MobiDB-lite"/>
    </source>
</evidence>
<dbReference type="AlphaFoldDB" id="A0A3R7DBS1"/>
<feature type="region of interest" description="Disordered" evidence="1">
    <location>
        <begin position="74"/>
        <end position="100"/>
    </location>
</feature>
<feature type="compositionally biased region" description="Basic and acidic residues" evidence="1">
    <location>
        <begin position="214"/>
        <end position="225"/>
    </location>
</feature>
<accession>A0A3R7DBS1</accession>
<evidence type="ECO:0000259" key="3">
    <source>
        <dbReference type="Pfam" id="PF24008"/>
    </source>
</evidence>
<dbReference type="Proteomes" id="UP000283805">
    <property type="component" value="Unassembled WGS sequence"/>
</dbReference>
<feature type="compositionally biased region" description="Acidic residues" evidence="1">
    <location>
        <begin position="7"/>
        <end position="25"/>
    </location>
</feature>
<feature type="region of interest" description="Disordered" evidence="1">
    <location>
        <begin position="1"/>
        <end position="54"/>
    </location>
</feature>
<keyword evidence="2" id="KW-0472">Membrane</keyword>
<sequence>MASDRPDEADEPDPDTDAGDGDADETAPSGESSPDRNPDNDAITIPSVGTENAGSGLWSDLKADLEIDSIDIPEVSNDVTDADSNADANASAEMAPAPSDAPPELVKTFWALVLVINAALLAVSLGVLFLVFEGATRRGAALLAGGLILFGFAVRRYRGYRRSADRADSDVEATADADSESGADADIDDPAASADSPASVDESASSETSSNDVTEQRSPDDSDPS</sequence>